<sequence>MNTSLIEKFTEKITYGKKEHLERFYEIFSARGFLLELDRDSGKIRLSDDSHREDGEFLEVLRNIDYKKIYNKPHQDAIDKHDNEDSLQNRHVYFDHIDTQLYDTNNNQYVIELFTNEIPVDLFRLNWERDRYGRFDHFMTYGQLPAIRVYDLEPFIARLVKSISSLGISTWSSCEGHWGEPAYIVFDGRYHRLWFQAIFNTFIAGKLNLVCKWDWLGWDERCIMSSPGGDILELYLEIQDVARLIYDHRILLNNAKKQVCTLLTHKHKGMNQKALLNTFEDYLNGQFR</sequence>
<reference evidence="2" key="1">
    <citation type="journal article" date="2015" name="Genome Announc.">
        <title>Draft Genome Sequence of an Anaerobic Ammonium-Oxidizing Bacterium, "Candidatus Brocadia sinica".</title>
        <authorList>
            <person name="Oshiki M."/>
            <person name="Shinyako-Hata K."/>
            <person name="Satoh H."/>
            <person name="Okabe S."/>
        </authorList>
    </citation>
    <scope>NUCLEOTIDE SEQUENCE [LARGE SCALE GENOMIC DNA]</scope>
    <source>
        <strain evidence="2">JPN1</strain>
    </source>
</reference>
<accession>A0ABQ0JYR6</accession>
<organism evidence="1 2">
    <name type="scientific">Candidatus Brocadia sinica JPN1</name>
    <dbReference type="NCBI Taxonomy" id="1197129"/>
    <lineage>
        <taxon>Bacteria</taxon>
        <taxon>Pseudomonadati</taxon>
        <taxon>Planctomycetota</taxon>
        <taxon>Candidatus Brocadiia</taxon>
        <taxon>Candidatus Brocadiales</taxon>
        <taxon>Candidatus Brocadiaceae</taxon>
        <taxon>Candidatus Brocadia</taxon>
    </lineage>
</organism>
<dbReference type="RefSeq" id="WP_157842501.1">
    <property type="nucleotide sequence ID" value="NZ_BAFN01000001.1"/>
</dbReference>
<gene>
    <name evidence="1" type="ORF">BROSI_A2427</name>
</gene>
<evidence type="ECO:0000313" key="1">
    <source>
        <dbReference type="EMBL" id="GAN33892.1"/>
    </source>
</evidence>
<dbReference type="EMBL" id="BAFN01000001">
    <property type="protein sequence ID" value="GAN33892.1"/>
    <property type="molecule type" value="Genomic_DNA"/>
</dbReference>
<proteinExistence type="predicted"/>
<keyword evidence="2" id="KW-1185">Reference proteome</keyword>
<comment type="caution">
    <text evidence="1">The sequence shown here is derived from an EMBL/GenBank/DDBJ whole genome shotgun (WGS) entry which is preliminary data.</text>
</comment>
<dbReference type="Proteomes" id="UP000032309">
    <property type="component" value="Unassembled WGS sequence"/>
</dbReference>
<protein>
    <submittedName>
        <fullName evidence="1">Uncharacterized protein</fullName>
    </submittedName>
</protein>
<evidence type="ECO:0000313" key="2">
    <source>
        <dbReference type="Proteomes" id="UP000032309"/>
    </source>
</evidence>
<name>A0ABQ0JYR6_9BACT</name>